<dbReference type="RefSeq" id="WP_221640072.1">
    <property type="nucleotide sequence ID" value="NZ_VFOZ01000001.1"/>
</dbReference>
<dbReference type="SUPFAM" id="SSF81923">
    <property type="entry name" value="Double Clp-N motif"/>
    <property type="match status" value="2"/>
</dbReference>
<dbReference type="GO" id="GO:0008233">
    <property type="term" value="F:peptidase activity"/>
    <property type="evidence" value="ECO:0007669"/>
    <property type="project" value="UniProtKB-KW"/>
</dbReference>
<evidence type="ECO:0000313" key="3">
    <source>
        <dbReference type="EMBL" id="TQL98024.1"/>
    </source>
</evidence>
<keyword evidence="3" id="KW-0645">Protease</keyword>
<keyword evidence="3" id="KW-0547">Nucleotide-binding</keyword>
<evidence type="ECO:0000313" key="4">
    <source>
        <dbReference type="Proteomes" id="UP000316096"/>
    </source>
</evidence>
<dbReference type="EMBL" id="VFOZ01000001">
    <property type="protein sequence ID" value="TQL98024.1"/>
    <property type="molecule type" value="Genomic_DNA"/>
</dbReference>
<evidence type="ECO:0000259" key="2">
    <source>
        <dbReference type="PROSITE" id="PS51903"/>
    </source>
</evidence>
<dbReference type="InterPro" id="IPR036628">
    <property type="entry name" value="Clp_N_dom_sf"/>
</dbReference>
<dbReference type="InterPro" id="IPR004176">
    <property type="entry name" value="Clp_R_N"/>
</dbReference>
<dbReference type="AlphaFoldDB" id="A0A543CLN8"/>
<dbReference type="Pfam" id="PF02861">
    <property type="entry name" value="Clp_N"/>
    <property type="match status" value="2"/>
</dbReference>
<keyword evidence="3" id="KW-0378">Hydrolase</keyword>
<gene>
    <name evidence="3" type="ORF">FB559_3638</name>
</gene>
<dbReference type="GO" id="GO:0006508">
    <property type="term" value="P:proteolysis"/>
    <property type="evidence" value="ECO:0007669"/>
    <property type="project" value="UniProtKB-KW"/>
</dbReference>
<dbReference type="Gene3D" id="1.10.1780.10">
    <property type="entry name" value="Clp, N-terminal domain"/>
    <property type="match status" value="2"/>
</dbReference>
<protein>
    <submittedName>
        <fullName evidence="3">ATP-dependent Clp protease ATP-binding subunit ClpC</fullName>
    </submittedName>
</protein>
<feature type="domain" description="Clp R" evidence="2">
    <location>
        <begin position="8"/>
        <end position="184"/>
    </location>
</feature>
<comment type="caution">
    <text evidence="3">The sequence shown here is derived from an EMBL/GenBank/DDBJ whole genome shotgun (WGS) entry which is preliminary data.</text>
</comment>
<evidence type="ECO:0000256" key="1">
    <source>
        <dbReference type="PROSITE-ProRule" id="PRU01251"/>
    </source>
</evidence>
<name>A0A543CLN8_9ACTN</name>
<keyword evidence="4" id="KW-1185">Reference proteome</keyword>
<proteinExistence type="predicted"/>
<keyword evidence="1" id="KW-0677">Repeat</keyword>
<sequence>MNEITTVYDRFTELAKRAIVAARDAADSLHHDFIGTEHLLLGLAQTAGTASEALRAHGLEITRTRTAVEDVLREADVPTSGGHSAADALSTLGIDVAEIQQRADRNFGPGAFRYPRPAFSLQLKKVIQLSLHQVRELGGERIDTEHLLLGLLAAGEDTITRVLAELGIDPRALRQTVLDRTAQQTE</sequence>
<dbReference type="GO" id="GO:0005524">
    <property type="term" value="F:ATP binding"/>
    <property type="evidence" value="ECO:0007669"/>
    <property type="project" value="UniProtKB-KW"/>
</dbReference>
<reference evidence="3 4" key="1">
    <citation type="submission" date="2019-06" db="EMBL/GenBank/DDBJ databases">
        <title>Sequencing the genomes of 1000 actinobacteria strains.</title>
        <authorList>
            <person name="Klenk H.-P."/>
        </authorList>
    </citation>
    <scope>NUCLEOTIDE SEQUENCE [LARGE SCALE GENOMIC DNA]</scope>
    <source>
        <strain evidence="3 4">DSM 102200</strain>
    </source>
</reference>
<dbReference type="PROSITE" id="PS51903">
    <property type="entry name" value="CLP_R"/>
    <property type="match status" value="1"/>
</dbReference>
<keyword evidence="3" id="KW-0067">ATP-binding</keyword>
<accession>A0A543CLN8</accession>
<dbReference type="Proteomes" id="UP000316096">
    <property type="component" value="Unassembled WGS sequence"/>
</dbReference>
<organism evidence="3 4">
    <name type="scientific">Actinoallomurus bryophytorum</name>
    <dbReference type="NCBI Taxonomy" id="1490222"/>
    <lineage>
        <taxon>Bacteria</taxon>
        <taxon>Bacillati</taxon>
        <taxon>Actinomycetota</taxon>
        <taxon>Actinomycetes</taxon>
        <taxon>Streptosporangiales</taxon>
        <taxon>Thermomonosporaceae</taxon>
        <taxon>Actinoallomurus</taxon>
    </lineage>
</organism>